<dbReference type="Pfam" id="PF01812">
    <property type="entry name" value="5-FTHF_cyc-lig"/>
    <property type="match status" value="1"/>
</dbReference>
<evidence type="ECO:0000256" key="4">
    <source>
        <dbReference type="PIRSR" id="PIRSR006806-1"/>
    </source>
</evidence>
<dbReference type="NCBIfam" id="TIGR02727">
    <property type="entry name" value="MTHFS_bact"/>
    <property type="match status" value="1"/>
</dbReference>
<feature type="binding site" evidence="4">
    <location>
        <position position="56"/>
    </location>
    <ligand>
        <name>substrate</name>
    </ligand>
</feature>
<dbReference type="SUPFAM" id="SSF100950">
    <property type="entry name" value="NagB/RpiA/CoA transferase-like"/>
    <property type="match status" value="1"/>
</dbReference>
<dbReference type="GO" id="GO:0030272">
    <property type="term" value="F:5-formyltetrahydrofolate cyclo-ligase activity"/>
    <property type="evidence" value="ECO:0007669"/>
    <property type="project" value="UniProtKB-EC"/>
</dbReference>
<evidence type="ECO:0000256" key="5">
    <source>
        <dbReference type="RuleBase" id="RU361279"/>
    </source>
</evidence>
<dbReference type="GO" id="GO:0009396">
    <property type="term" value="P:folic acid-containing compound biosynthetic process"/>
    <property type="evidence" value="ECO:0007669"/>
    <property type="project" value="TreeGrafter"/>
</dbReference>
<keyword evidence="3 4" id="KW-0067">ATP-binding</keyword>
<dbReference type="Proteomes" id="UP000191418">
    <property type="component" value="Unassembled WGS sequence"/>
</dbReference>
<dbReference type="GO" id="GO:0005524">
    <property type="term" value="F:ATP binding"/>
    <property type="evidence" value="ECO:0007669"/>
    <property type="project" value="UniProtKB-KW"/>
</dbReference>
<gene>
    <name evidence="6" type="ORF">BTE48_14825</name>
</gene>
<evidence type="ECO:0000313" key="6">
    <source>
        <dbReference type="EMBL" id="OPX54329.1"/>
    </source>
</evidence>
<evidence type="ECO:0000256" key="1">
    <source>
        <dbReference type="ARBA" id="ARBA00010638"/>
    </source>
</evidence>
<dbReference type="InterPro" id="IPR002698">
    <property type="entry name" value="FTHF_cligase"/>
</dbReference>
<dbReference type="AlphaFoldDB" id="A0A1T4SDP9"/>
<dbReference type="PIRSF" id="PIRSF006806">
    <property type="entry name" value="FTHF_cligase"/>
    <property type="match status" value="1"/>
</dbReference>
<evidence type="ECO:0000256" key="3">
    <source>
        <dbReference type="ARBA" id="ARBA00022840"/>
    </source>
</evidence>
<evidence type="ECO:0000256" key="2">
    <source>
        <dbReference type="ARBA" id="ARBA00022741"/>
    </source>
</evidence>
<dbReference type="RefSeq" id="WP_078746476.1">
    <property type="nucleotide sequence ID" value="NZ_FUXG01000029.1"/>
</dbReference>
<dbReference type="GO" id="GO:0035999">
    <property type="term" value="P:tetrahydrofolate interconversion"/>
    <property type="evidence" value="ECO:0007669"/>
    <property type="project" value="TreeGrafter"/>
</dbReference>
<keyword evidence="5" id="KW-0479">Metal-binding</keyword>
<name>A0A1T4SDP9_9GAMM</name>
<feature type="binding site" evidence="4">
    <location>
        <begin position="10"/>
        <end position="14"/>
    </location>
    <ligand>
        <name>ATP</name>
        <dbReference type="ChEBI" id="CHEBI:30616"/>
    </ligand>
</feature>
<dbReference type="InterPro" id="IPR024185">
    <property type="entry name" value="FTHF_cligase-like_sf"/>
</dbReference>
<keyword evidence="5" id="KW-0460">Magnesium</keyword>
<comment type="caution">
    <text evidence="6">The sequence shown here is derived from an EMBL/GenBank/DDBJ whole genome shotgun (WGS) entry which is preliminary data.</text>
</comment>
<keyword evidence="7" id="KW-1185">Reference proteome</keyword>
<dbReference type="OrthoDB" id="9801938at2"/>
<keyword evidence="2 4" id="KW-0547">Nucleotide-binding</keyword>
<dbReference type="PANTHER" id="PTHR23407:SF1">
    <property type="entry name" value="5-FORMYLTETRAHYDROFOLATE CYCLO-LIGASE"/>
    <property type="match status" value="1"/>
</dbReference>
<dbReference type="Gene3D" id="3.40.50.10420">
    <property type="entry name" value="NagB/RpiA/CoA transferase-like"/>
    <property type="match status" value="1"/>
</dbReference>
<dbReference type="STRING" id="64969.SAMN02745127_02963"/>
<comment type="similarity">
    <text evidence="1 5">Belongs to the 5-formyltetrahydrofolate cyclo-ligase family.</text>
</comment>
<sequence>MTISTDLNQRNQLRRAMRHNRRALSPLQQKQAAERLFRLLIRQPFFLRAKRIALYLASDGEIDPQLLIQKAQQMGKTCYLPVLQPLVTNRLWFVRYDKRTPMGKNRFGISEPKIKNFGNRKQNRCTAKQLDLVLLPLVAFDPAGGRMGMGGGFYDRTFAFMRQHIAGKPVLVGLAHECQKVDKLPIASWDIPLHAVASDQALYVA</sequence>
<reference evidence="6 7" key="1">
    <citation type="submission" date="2017-01" db="EMBL/GenBank/DDBJ databases">
        <title>Genome Sequencing of a Marine Spirillum, Oceanospirillum multiglobuliferum ATCC 33336, from Japan.</title>
        <authorList>
            <person name="Carney J.G."/>
            <person name="Trachtenberg A.M."/>
            <person name="Rheaume B.A."/>
            <person name="Linnane J.D."/>
            <person name="Pitts N.L."/>
            <person name="Mykles D.L."/>
            <person name="Maclea K.S."/>
        </authorList>
    </citation>
    <scope>NUCLEOTIDE SEQUENCE [LARGE SCALE GENOMIC DNA]</scope>
    <source>
        <strain evidence="6 7">ATCC 33336</strain>
    </source>
</reference>
<keyword evidence="6" id="KW-0436">Ligase</keyword>
<comment type="catalytic activity">
    <reaction evidence="5">
        <text>(6S)-5-formyl-5,6,7,8-tetrahydrofolate + ATP = (6R)-5,10-methenyltetrahydrofolate + ADP + phosphate</text>
        <dbReference type="Rhea" id="RHEA:10488"/>
        <dbReference type="ChEBI" id="CHEBI:30616"/>
        <dbReference type="ChEBI" id="CHEBI:43474"/>
        <dbReference type="ChEBI" id="CHEBI:57455"/>
        <dbReference type="ChEBI" id="CHEBI:57457"/>
        <dbReference type="ChEBI" id="CHEBI:456216"/>
        <dbReference type="EC" id="6.3.3.2"/>
    </reaction>
</comment>
<dbReference type="GO" id="GO:0046872">
    <property type="term" value="F:metal ion binding"/>
    <property type="evidence" value="ECO:0007669"/>
    <property type="project" value="UniProtKB-KW"/>
</dbReference>
<evidence type="ECO:0000313" key="7">
    <source>
        <dbReference type="Proteomes" id="UP000191418"/>
    </source>
</evidence>
<comment type="cofactor">
    <cofactor evidence="5">
        <name>Mg(2+)</name>
        <dbReference type="ChEBI" id="CHEBI:18420"/>
    </cofactor>
</comment>
<organism evidence="6 7">
    <name type="scientific">Oceanospirillum multiglobuliferum</name>
    <dbReference type="NCBI Taxonomy" id="64969"/>
    <lineage>
        <taxon>Bacteria</taxon>
        <taxon>Pseudomonadati</taxon>
        <taxon>Pseudomonadota</taxon>
        <taxon>Gammaproteobacteria</taxon>
        <taxon>Oceanospirillales</taxon>
        <taxon>Oceanospirillaceae</taxon>
        <taxon>Oceanospirillum</taxon>
    </lineage>
</organism>
<protein>
    <recommendedName>
        <fullName evidence="5">5-formyltetrahydrofolate cyclo-ligase</fullName>
        <ecNumber evidence="5">6.3.3.2</ecNumber>
    </recommendedName>
</protein>
<dbReference type="PANTHER" id="PTHR23407">
    <property type="entry name" value="ATPASE INHIBITOR/5-FORMYLTETRAHYDROFOLATE CYCLO-LIGASE"/>
    <property type="match status" value="1"/>
</dbReference>
<dbReference type="EMBL" id="MTSM01000028">
    <property type="protein sequence ID" value="OPX54329.1"/>
    <property type="molecule type" value="Genomic_DNA"/>
</dbReference>
<dbReference type="InterPro" id="IPR037171">
    <property type="entry name" value="NagB/RpiA_transferase-like"/>
</dbReference>
<feature type="binding site" evidence="4">
    <location>
        <begin position="146"/>
        <end position="154"/>
    </location>
    <ligand>
        <name>ATP</name>
        <dbReference type="ChEBI" id="CHEBI:30616"/>
    </ligand>
</feature>
<dbReference type="EC" id="6.3.3.2" evidence="5"/>
<feature type="binding site" evidence="4">
    <location>
        <position position="61"/>
    </location>
    <ligand>
        <name>substrate</name>
    </ligand>
</feature>
<accession>A0A1T4SDP9</accession>
<proteinExistence type="inferred from homology"/>